<evidence type="ECO:0000313" key="1">
    <source>
        <dbReference type="EMBL" id="MPC79799.1"/>
    </source>
</evidence>
<dbReference type="EMBL" id="VSRR010052130">
    <property type="protein sequence ID" value="MPC79799.1"/>
    <property type="molecule type" value="Genomic_DNA"/>
</dbReference>
<organism evidence="1 2">
    <name type="scientific">Portunus trituberculatus</name>
    <name type="common">Swimming crab</name>
    <name type="synonym">Neptunus trituberculatus</name>
    <dbReference type="NCBI Taxonomy" id="210409"/>
    <lineage>
        <taxon>Eukaryota</taxon>
        <taxon>Metazoa</taxon>
        <taxon>Ecdysozoa</taxon>
        <taxon>Arthropoda</taxon>
        <taxon>Crustacea</taxon>
        <taxon>Multicrustacea</taxon>
        <taxon>Malacostraca</taxon>
        <taxon>Eumalacostraca</taxon>
        <taxon>Eucarida</taxon>
        <taxon>Decapoda</taxon>
        <taxon>Pleocyemata</taxon>
        <taxon>Brachyura</taxon>
        <taxon>Eubrachyura</taxon>
        <taxon>Portunoidea</taxon>
        <taxon>Portunidae</taxon>
        <taxon>Portuninae</taxon>
        <taxon>Portunus</taxon>
    </lineage>
</organism>
<dbReference type="AlphaFoldDB" id="A0A5B7IDA7"/>
<name>A0A5B7IDA7_PORTR</name>
<sequence length="86" mass="9819">MERPSDPETELRGLPVSLLIRLHKTTGDPNSPATAQTSTYFLRSFSYFPEKWHQPLKSQVRPQPSRRKSIFSADIYIKLSNSTGNI</sequence>
<comment type="caution">
    <text evidence="1">The sequence shown here is derived from an EMBL/GenBank/DDBJ whole genome shotgun (WGS) entry which is preliminary data.</text>
</comment>
<reference evidence="1 2" key="1">
    <citation type="submission" date="2019-05" db="EMBL/GenBank/DDBJ databases">
        <title>Another draft genome of Portunus trituberculatus and its Hox gene families provides insights of decapod evolution.</title>
        <authorList>
            <person name="Jeong J.-H."/>
            <person name="Song I."/>
            <person name="Kim S."/>
            <person name="Choi T."/>
            <person name="Kim D."/>
            <person name="Ryu S."/>
            <person name="Kim W."/>
        </authorList>
    </citation>
    <scope>NUCLEOTIDE SEQUENCE [LARGE SCALE GENOMIC DNA]</scope>
    <source>
        <tissue evidence="1">Muscle</tissue>
    </source>
</reference>
<dbReference type="Proteomes" id="UP000324222">
    <property type="component" value="Unassembled WGS sequence"/>
</dbReference>
<protein>
    <submittedName>
        <fullName evidence="1">Uncharacterized protein</fullName>
    </submittedName>
</protein>
<proteinExistence type="predicted"/>
<keyword evidence="2" id="KW-1185">Reference proteome</keyword>
<gene>
    <name evidence="1" type="ORF">E2C01_074345</name>
</gene>
<accession>A0A5B7IDA7</accession>
<evidence type="ECO:0000313" key="2">
    <source>
        <dbReference type="Proteomes" id="UP000324222"/>
    </source>
</evidence>